<feature type="domain" description="BTB" evidence="1">
    <location>
        <begin position="93"/>
        <end position="158"/>
    </location>
</feature>
<organism evidence="2 3">
    <name type="scientific">Lentinula lateritia</name>
    <dbReference type="NCBI Taxonomy" id="40482"/>
    <lineage>
        <taxon>Eukaryota</taxon>
        <taxon>Fungi</taxon>
        <taxon>Dikarya</taxon>
        <taxon>Basidiomycota</taxon>
        <taxon>Agaricomycotina</taxon>
        <taxon>Agaricomycetes</taxon>
        <taxon>Agaricomycetidae</taxon>
        <taxon>Agaricales</taxon>
        <taxon>Marasmiineae</taxon>
        <taxon>Omphalotaceae</taxon>
        <taxon>Lentinula</taxon>
    </lineage>
</organism>
<reference evidence="2" key="1">
    <citation type="submission" date="2022-08" db="EMBL/GenBank/DDBJ databases">
        <title>A Global Phylogenomic Analysis of the Shiitake Genus Lentinula.</title>
        <authorList>
            <consortium name="DOE Joint Genome Institute"/>
            <person name="Sierra-Patev S."/>
            <person name="Min B."/>
            <person name="Naranjo-Ortiz M."/>
            <person name="Looney B."/>
            <person name="Konkel Z."/>
            <person name="Slot J.C."/>
            <person name="Sakamoto Y."/>
            <person name="Steenwyk J.L."/>
            <person name="Rokas A."/>
            <person name="Carro J."/>
            <person name="Camarero S."/>
            <person name="Ferreira P."/>
            <person name="Molpeceres G."/>
            <person name="Ruiz-Duenas F.J."/>
            <person name="Serrano A."/>
            <person name="Henrissat B."/>
            <person name="Drula E."/>
            <person name="Hughes K.W."/>
            <person name="Mata J.L."/>
            <person name="Ishikawa N.K."/>
            <person name="Vargas-Isla R."/>
            <person name="Ushijima S."/>
            <person name="Smith C.A."/>
            <person name="Ahrendt S."/>
            <person name="Andreopoulos W."/>
            <person name="He G."/>
            <person name="Labutti K."/>
            <person name="Lipzen A."/>
            <person name="Ng V."/>
            <person name="Riley R."/>
            <person name="Sandor L."/>
            <person name="Barry K."/>
            <person name="Martinez A.T."/>
            <person name="Xiao Y."/>
            <person name="Gibbons J.G."/>
            <person name="Terashima K."/>
            <person name="Grigoriev I.V."/>
            <person name="Hibbett D.S."/>
        </authorList>
    </citation>
    <scope>NUCLEOTIDE SEQUENCE</scope>
    <source>
        <strain evidence="2">RHP3577 ss4</strain>
    </source>
</reference>
<comment type="caution">
    <text evidence="2">The sequence shown here is derived from an EMBL/GenBank/DDBJ whole genome shotgun (WGS) entry which is preliminary data.</text>
</comment>
<dbReference type="InterPro" id="IPR000210">
    <property type="entry name" value="BTB/POZ_dom"/>
</dbReference>
<dbReference type="InterPro" id="IPR011333">
    <property type="entry name" value="SKP1/BTB/POZ_sf"/>
</dbReference>
<gene>
    <name evidence="2" type="ORF">C8R41DRAFT_849482</name>
</gene>
<dbReference type="PROSITE" id="PS50097">
    <property type="entry name" value="BTB"/>
    <property type="match status" value="1"/>
</dbReference>
<evidence type="ECO:0000259" key="1">
    <source>
        <dbReference type="PROSITE" id="PS50097"/>
    </source>
</evidence>
<proteinExistence type="predicted"/>
<keyword evidence="3" id="KW-1185">Reference proteome</keyword>
<sequence>MADDHKRIVNSGFPSSSTLYSLLAPLDATSLIRKRKRSDSDEVEGDLVSVPLSSACSTAAMSMDETNIPGPSAIDLRGQAGAQRDISYYFEDGSCILLVEDTLFNVHRSLLSRDNSSFSTLFTLPQGSHNVEGLSDDNPIILRGDKSSEFRHFLWALYALPPELQVVNSSSADLTQLIDIARISNKYSFKSLETWALDAVQEHVNRRPSPHHSSSSSFFSGNETLNTSPTQTHLALIENTEQLTRLIQLAQLCNHERLLNSMIALLRQLMSRSLHYAYLSMALADDLNLRSLRGAAYLEVMQKGSFTSLGKQRGTEENGVDVPLEITPAQQVRLLSGYWHLTRTWERFRSTPPTFTHAPSCSATWHQPGCTQAWVEFWKDKTKGEAVMSLGLADVIGRLRQVQKEYDRSGPTYMAHDCKLAARRSLTECIKKVEDQLPDYFSDQGLEDDLG</sequence>
<name>A0ABQ8V5Y3_9AGAR</name>
<evidence type="ECO:0000313" key="3">
    <source>
        <dbReference type="Proteomes" id="UP001150217"/>
    </source>
</evidence>
<protein>
    <recommendedName>
        <fullName evidence="1">BTB domain-containing protein</fullName>
    </recommendedName>
</protein>
<dbReference type="Proteomes" id="UP001150217">
    <property type="component" value="Unassembled WGS sequence"/>
</dbReference>
<dbReference type="Gene3D" id="3.30.710.10">
    <property type="entry name" value="Potassium Channel Kv1.1, Chain A"/>
    <property type="match status" value="1"/>
</dbReference>
<evidence type="ECO:0000313" key="2">
    <source>
        <dbReference type="EMBL" id="KAJ4472703.1"/>
    </source>
</evidence>
<dbReference type="EMBL" id="JANVFT010000082">
    <property type="protein sequence ID" value="KAJ4472703.1"/>
    <property type="molecule type" value="Genomic_DNA"/>
</dbReference>
<accession>A0ABQ8V5Y3</accession>